<sequence>CSHVGGHHPVLHQGIRVVLAAFASARARAGHGVARGGSEGAAGPLVPGAAPGLADDRGQCPGVAARPEHDGGCPRMEHLDRWNSYTGCSSSPGSTSQALLPSTSAGRLHGAPPCQWWSIHEALEVAPALALGRGVVPAPPDHRHEAGQQRPVLRHRGPEEPRLAAVVEAVDMTISSLLGTTASTSLQMGTAKRRRSASLPHGVPPPRSKQSPSRRHHTSHRIDLPL</sequence>
<feature type="region of interest" description="Disordered" evidence="1">
    <location>
        <begin position="184"/>
        <end position="226"/>
    </location>
</feature>
<protein>
    <submittedName>
        <fullName evidence="2">Uncharacterized protein</fullName>
    </submittedName>
</protein>
<feature type="compositionally biased region" description="Low complexity" evidence="1">
    <location>
        <begin position="41"/>
        <end position="53"/>
    </location>
</feature>
<comment type="caution">
    <text evidence="2">The sequence shown here is derived from an EMBL/GenBank/DDBJ whole genome shotgun (WGS) entry which is preliminary data.</text>
</comment>
<feature type="region of interest" description="Disordered" evidence="1">
    <location>
        <begin position="32"/>
        <end position="75"/>
    </location>
</feature>
<proteinExistence type="predicted"/>
<feature type="region of interest" description="Disordered" evidence="1">
    <location>
        <begin position="135"/>
        <end position="158"/>
    </location>
</feature>
<gene>
    <name evidence="2" type="ORF">PCOR1329_LOCUS14161</name>
</gene>
<feature type="compositionally biased region" description="Basic and acidic residues" evidence="1">
    <location>
        <begin position="66"/>
        <end position="75"/>
    </location>
</feature>
<feature type="non-terminal residue" evidence="2">
    <location>
        <position position="1"/>
    </location>
</feature>
<reference evidence="2" key="1">
    <citation type="submission" date="2023-10" db="EMBL/GenBank/DDBJ databases">
        <authorList>
            <person name="Chen Y."/>
            <person name="Shah S."/>
            <person name="Dougan E. K."/>
            <person name="Thang M."/>
            <person name="Chan C."/>
        </authorList>
    </citation>
    <scope>NUCLEOTIDE SEQUENCE [LARGE SCALE GENOMIC DNA]</scope>
</reference>
<name>A0ABN9QTT3_9DINO</name>
<accession>A0ABN9QTT3</accession>
<feature type="non-terminal residue" evidence="2">
    <location>
        <position position="226"/>
    </location>
</feature>
<organism evidence="2 3">
    <name type="scientific">Prorocentrum cordatum</name>
    <dbReference type="NCBI Taxonomy" id="2364126"/>
    <lineage>
        <taxon>Eukaryota</taxon>
        <taxon>Sar</taxon>
        <taxon>Alveolata</taxon>
        <taxon>Dinophyceae</taxon>
        <taxon>Prorocentrales</taxon>
        <taxon>Prorocentraceae</taxon>
        <taxon>Prorocentrum</taxon>
    </lineage>
</organism>
<evidence type="ECO:0000256" key="1">
    <source>
        <dbReference type="SAM" id="MobiDB-lite"/>
    </source>
</evidence>
<evidence type="ECO:0000313" key="2">
    <source>
        <dbReference type="EMBL" id="CAK0808629.1"/>
    </source>
</evidence>
<keyword evidence="3" id="KW-1185">Reference proteome</keyword>
<evidence type="ECO:0000313" key="3">
    <source>
        <dbReference type="Proteomes" id="UP001189429"/>
    </source>
</evidence>
<dbReference type="Proteomes" id="UP001189429">
    <property type="component" value="Unassembled WGS sequence"/>
</dbReference>
<dbReference type="EMBL" id="CAUYUJ010004224">
    <property type="protein sequence ID" value="CAK0808629.1"/>
    <property type="molecule type" value="Genomic_DNA"/>
</dbReference>